<dbReference type="InterPro" id="IPR010131">
    <property type="entry name" value="MdtP/NodT-like"/>
</dbReference>
<reference evidence="1 2" key="1">
    <citation type="submission" date="2016-10" db="EMBL/GenBank/DDBJ databases">
        <authorList>
            <person name="de Groot N.N."/>
        </authorList>
    </citation>
    <scope>NUCLEOTIDE SEQUENCE [LARGE SCALE GENOMIC DNA]</scope>
    <source>
        <strain evidence="1 2">CGMCC 1.3801</strain>
    </source>
</reference>
<dbReference type="eggNOG" id="COG1538">
    <property type="taxonomic scope" value="Bacteria"/>
</dbReference>
<protein>
    <submittedName>
        <fullName evidence="1">Outer membrane protein TolC</fullName>
    </submittedName>
</protein>
<evidence type="ECO:0000313" key="1">
    <source>
        <dbReference type="EMBL" id="SCX14804.1"/>
    </source>
</evidence>
<accession>A0A1G4W0J8</accession>
<dbReference type="EMBL" id="FMTY01000005">
    <property type="protein sequence ID" value="SCX14804.1"/>
    <property type="molecule type" value="Genomic_DNA"/>
</dbReference>
<evidence type="ECO:0000313" key="2">
    <source>
        <dbReference type="Proteomes" id="UP000182124"/>
    </source>
</evidence>
<gene>
    <name evidence="1" type="ORF">SAMN02927925_02130</name>
</gene>
<dbReference type="Gene3D" id="1.20.1600.10">
    <property type="entry name" value="Outer membrane efflux proteins (OEP)"/>
    <property type="match status" value="1"/>
</dbReference>
<organism evidence="1 2">
    <name type="scientific">Flavobacterium saliperosum</name>
    <dbReference type="NCBI Taxonomy" id="329186"/>
    <lineage>
        <taxon>Bacteria</taxon>
        <taxon>Pseudomonadati</taxon>
        <taxon>Bacteroidota</taxon>
        <taxon>Flavobacteriia</taxon>
        <taxon>Flavobacteriales</taxon>
        <taxon>Flavobacteriaceae</taxon>
        <taxon>Flavobacterium</taxon>
    </lineage>
</organism>
<dbReference type="AlphaFoldDB" id="A0A1G4W0J8"/>
<dbReference type="SUPFAM" id="SSF56954">
    <property type="entry name" value="Outer membrane efflux proteins (OEP)"/>
    <property type="match status" value="1"/>
</dbReference>
<dbReference type="PANTHER" id="PTHR30203">
    <property type="entry name" value="OUTER MEMBRANE CATION EFFLUX PROTEIN"/>
    <property type="match status" value="1"/>
</dbReference>
<proteinExistence type="predicted"/>
<dbReference type="Proteomes" id="UP000182124">
    <property type="component" value="Unassembled WGS sequence"/>
</dbReference>
<dbReference type="STRING" id="329186.SAMN02927925_02130"/>
<dbReference type="PANTHER" id="PTHR30203:SF24">
    <property type="entry name" value="BLR4935 PROTEIN"/>
    <property type="match status" value="1"/>
</dbReference>
<dbReference type="GO" id="GO:0015562">
    <property type="term" value="F:efflux transmembrane transporter activity"/>
    <property type="evidence" value="ECO:0007669"/>
    <property type="project" value="InterPro"/>
</dbReference>
<name>A0A1G4W0J8_9FLAO</name>
<dbReference type="RefSeq" id="WP_035654131.1">
    <property type="nucleotide sequence ID" value="NZ_CBCSBQ010000004.1"/>
</dbReference>
<sequence length="394" mass="45356">MKYRFLVVLCGIALIPSQVKSQSSIDKVLSEISKNNKTIQANQKFTEAQKIQYKTGISLYNPTVEYDYLKGSPANAGNQTDITISQSFDFPTAYTKKNQLANQQIQQTDIQQKIATQNLLLEAKKICIELVFRNKLQIPLTQRKQATEKWLDNFRKRLKSGDGNILDVNKAEVQLIDIKKLYLDNQSEIAKLHQKLIGLNGGSDIVFNDTVYFGFPAIPDFETLEKEIEENDPQRKFLEQEKVISQKQLEVSKALALPKMEVGYHYQGILGQTYNGIHTGISLPLWESKNTVKLQKAKISFTETALTDHKNEHYYEIKQLYGKYENLKSILEDYQKSTIINDNMRLLDKALSLGQISVLEYFVELNYYNATMNTYLETEKEYFETIASLMKHKL</sequence>